<dbReference type="InterPro" id="IPR021252">
    <property type="entry name" value="DUF2794"/>
</dbReference>
<sequence>MEESTPIPFLARAAAAAPAAARQAPPPITSFDRRELAQILRIYGQMVAAGEWRDYAIDCLSDRAVFSVFRRTSETPLYRIVKEPRFARRQGAFAVMTGTGHMLKRGRELAGVLKVLERKALKVLDGAD</sequence>
<evidence type="ECO:0000313" key="2">
    <source>
        <dbReference type="Proteomes" id="UP001055804"/>
    </source>
</evidence>
<dbReference type="Proteomes" id="UP001055804">
    <property type="component" value="Unassembled WGS sequence"/>
</dbReference>
<protein>
    <submittedName>
        <fullName evidence="1">DUF2794 domain-containing protein</fullName>
    </submittedName>
</protein>
<gene>
    <name evidence="1" type="ORF">NJQ99_09425</name>
</gene>
<organism evidence="1 2">
    <name type="scientific">Futiania mangrovi</name>
    <dbReference type="NCBI Taxonomy" id="2959716"/>
    <lineage>
        <taxon>Bacteria</taxon>
        <taxon>Pseudomonadati</taxon>
        <taxon>Pseudomonadota</taxon>
        <taxon>Alphaproteobacteria</taxon>
        <taxon>Futianiales</taxon>
        <taxon>Futianiaceae</taxon>
        <taxon>Futiania</taxon>
    </lineage>
</organism>
<accession>A0A9J6PDD1</accession>
<evidence type="ECO:0000313" key="1">
    <source>
        <dbReference type="EMBL" id="MCP1336625.1"/>
    </source>
</evidence>
<keyword evidence="2" id="KW-1185">Reference proteome</keyword>
<reference evidence="1" key="1">
    <citation type="submission" date="2022-06" db="EMBL/GenBank/DDBJ databases">
        <title>Isolation and Genomics of Futiania mangrovii gen. nov., sp. nov., a Rare and Metabolically-versatile member in the Class Alphaproteobacteria.</title>
        <authorList>
            <person name="Liu L."/>
            <person name="Huang W.-C."/>
            <person name="Pan J."/>
            <person name="Li J."/>
            <person name="Huang Y."/>
            <person name="Du H."/>
            <person name="Liu Y."/>
            <person name="Li M."/>
        </authorList>
    </citation>
    <scope>NUCLEOTIDE SEQUENCE</scope>
    <source>
        <strain evidence="1">FT118</strain>
    </source>
</reference>
<dbReference type="EMBL" id="JAMZFT010000002">
    <property type="protein sequence ID" value="MCP1336625.1"/>
    <property type="molecule type" value="Genomic_DNA"/>
</dbReference>
<dbReference type="AlphaFoldDB" id="A0A9J6PDD1"/>
<proteinExistence type="predicted"/>
<name>A0A9J6PDD1_9PROT</name>
<dbReference type="Pfam" id="PF10984">
    <property type="entry name" value="DUF2794"/>
    <property type="match status" value="1"/>
</dbReference>
<comment type="caution">
    <text evidence="1">The sequence shown here is derived from an EMBL/GenBank/DDBJ whole genome shotgun (WGS) entry which is preliminary data.</text>
</comment>